<evidence type="ECO:0000313" key="3">
    <source>
        <dbReference type="EMBL" id="SPD19712.1"/>
    </source>
</evidence>
<dbReference type="EMBL" id="OIVN01004878">
    <property type="protein sequence ID" value="SPD19712.1"/>
    <property type="molecule type" value="Genomic_DNA"/>
</dbReference>
<sequence length="176" mass="19093">MPPVAIVVLFLIMMSMPAHYQASRILQGEKQNLRMKNHVLGSPQAPPHVLVPPSVPNTSTHIPSSTRPQPQRKSPPSHPSMLNKADDPPSTPNPSTYIPSSPSSKRKSPPPHPSMMNKADVPPSTPNPGTYIPRSTRSQRKSPPPHPSMLNKANPLSTPDPAIFLDNQKGRAPSTE</sequence>
<proteinExistence type="predicted"/>
<protein>
    <recommendedName>
        <fullName evidence="4">Extensin domain-containing protein</fullName>
    </recommendedName>
</protein>
<feature type="region of interest" description="Disordered" evidence="1">
    <location>
        <begin position="39"/>
        <end position="176"/>
    </location>
</feature>
<evidence type="ECO:0000256" key="2">
    <source>
        <dbReference type="SAM" id="SignalP"/>
    </source>
</evidence>
<evidence type="ECO:0000256" key="1">
    <source>
        <dbReference type="SAM" id="MobiDB-lite"/>
    </source>
</evidence>
<evidence type="ECO:0008006" key="4">
    <source>
        <dbReference type="Google" id="ProtNLM"/>
    </source>
</evidence>
<dbReference type="AlphaFoldDB" id="A0A2N9I4U3"/>
<name>A0A2N9I4U3_FAGSY</name>
<organism evidence="3">
    <name type="scientific">Fagus sylvatica</name>
    <name type="common">Beechnut</name>
    <dbReference type="NCBI Taxonomy" id="28930"/>
    <lineage>
        <taxon>Eukaryota</taxon>
        <taxon>Viridiplantae</taxon>
        <taxon>Streptophyta</taxon>
        <taxon>Embryophyta</taxon>
        <taxon>Tracheophyta</taxon>
        <taxon>Spermatophyta</taxon>
        <taxon>Magnoliopsida</taxon>
        <taxon>eudicotyledons</taxon>
        <taxon>Gunneridae</taxon>
        <taxon>Pentapetalae</taxon>
        <taxon>rosids</taxon>
        <taxon>fabids</taxon>
        <taxon>Fagales</taxon>
        <taxon>Fagaceae</taxon>
        <taxon>Fagus</taxon>
    </lineage>
</organism>
<keyword evidence="2" id="KW-0732">Signal</keyword>
<feature type="chain" id="PRO_5014608259" description="Extensin domain-containing protein" evidence="2">
    <location>
        <begin position="23"/>
        <end position="176"/>
    </location>
</feature>
<gene>
    <name evidence="3" type="ORF">FSB_LOCUS47594</name>
</gene>
<feature type="compositionally biased region" description="Pro residues" evidence="1">
    <location>
        <begin position="44"/>
        <end position="55"/>
    </location>
</feature>
<feature type="signal peptide" evidence="2">
    <location>
        <begin position="1"/>
        <end position="22"/>
    </location>
</feature>
<feature type="compositionally biased region" description="Polar residues" evidence="1">
    <location>
        <begin position="56"/>
        <end position="74"/>
    </location>
</feature>
<reference evidence="3" key="1">
    <citation type="submission" date="2018-02" db="EMBL/GenBank/DDBJ databases">
        <authorList>
            <person name="Cohen D.B."/>
            <person name="Kent A.D."/>
        </authorList>
    </citation>
    <scope>NUCLEOTIDE SEQUENCE</scope>
</reference>
<accession>A0A2N9I4U3</accession>